<organism evidence="2 3">
    <name type="scientific">Empedobacter falsenii</name>
    <dbReference type="NCBI Taxonomy" id="343874"/>
    <lineage>
        <taxon>Bacteria</taxon>
        <taxon>Pseudomonadati</taxon>
        <taxon>Bacteroidota</taxon>
        <taxon>Flavobacteriia</taxon>
        <taxon>Flavobacteriales</taxon>
        <taxon>Weeksellaceae</taxon>
        <taxon>Empedobacter</taxon>
    </lineage>
</organism>
<sequence>MDNYVKQRVEEIKQQGFKVETGALFSRAWEIFSGIAAYSIVALLLYGVVVLIMSFVSQLIYAPAAVAISDVNDLEDYYIETFTAPLFFVSNLVSIVVYAAAAPILFSIVTMARKFEKSETVGMNDIFEHYSNGNFMNIFLTYLVIQIVASIGFVLCLIPGLVFQLATVLSVPFVLFAKATVGEAITSSISVSFKNFGSIFVFGLLTFCVIVLGFLACVVGLVVAIPLVYIALYCLYKEVIGFDDEQSEIDQIGTDIYKDNPYMK</sequence>
<dbReference type="RefSeq" id="WP_115001703.1">
    <property type="nucleotide sequence ID" value="NZ_UFXS01000001.1"/>
</dbReference>
<accession>A0A376GIH7</accession>
<dbReference type="PANTHER" id="PTHR40076">
    <property type="entry name" value="MEMBRANE PROTEIN-RELATED"/>
    <property type="match status" value="1"/>
</dbReference>
<feature type="transmembrane region" description="Helical" evidence="1">
    <location>
        <begin position="199"/>
        <end position="232"/>
    </location>
</feature>
<keyword evidence="1" id="KW-1133">Transmembrane helix</keyword>
<feature type="transmembrane region" description="Helical" evidence="1">
    <location>
        <begin position="139"/>
        <end position="166"/>
    </location>
</feature>
<gene>
    <name evidence="2" type="ORF">NCTC13456_03285</name>
</gene>
<name>A0A376GIH7_9FLAO</name>
<reference evidence="2 3" key="1">
    <citation type="submission" date="2018-06" db="EMBL/GenBank/DDBJ databases">
        <authorList>
            <consortium name="Pathogen Informatics"/>
            <person name="Doyle S."/>
        </authorList>
    </citation>
    <scope>NUCLEOTIDE SEQUENCE [LARGE SCALE GENOMIC DNA]</scope>
    <source>
        <strain evidence="2 3">NCTC13456</strain>
    </source>
</reference>
<keyword evidence="1" id="KW-0472">Membrane</keyword>
<dbReference type="STRING" id="343874.GCA_000805695_03138"/>
<dbReference type="EMBL" id="UFXS01000001">
    <property type="protein sequence ID" value="STD59618.1"/>
    <property type="molecule type" value="Genomic_DNA"/>
</dbReference>
<keyword evidence="1" id="KW-0812">Transmembrane</keyword>
<proteinExistence type="predicted"/>
<dbReference type="Proteomes" id="UP000254737">
    <property type="component" value="Unassembled WGS sequence"/>
</dbReference>
<feature type="transmembrane region" description="Helical" evidence="1">
    <location>
        <begin position="35"/>
        <end position="62"/>
    </location>
</feature>
<feature type="transmembrane region" description="Helical" evidence="1">
    <location>
        <begin position="82"/>
        <end position="109"/>
    </location>
</feature>
<protein>
    <submittedName>
        <fullName evidence="2">Predicted integral membrane protein</fullName>
    </submittedName>
</protein>
<dbReference type="AlphaFoldDB" id="A0A376GIH7"/>
<dbReference type="PANTHER" id="PTHR40076:SF1">
    <property type="entry name" value="MEMBRANE PROTEIN"/>
    <property type="match status" value="1"/>
</dbReference>
<evidence type="ECO:0000256" key="1">
    <source>
        <dbReference type="SAM" id="Phobius"/>
    </source>
</evidence>
<evidence type="ECO:0000313" key="3">
    <source>
        <dbReference type="Proteomes" id="UP000254737"/>
    </source>
</evidence>
<dbReference type="InterPro" id="IPR010380">
    <property type="entry name" value="DUF975"/>
</dbReference>
<evidence type="ECO:0000313" key="2">
    <source>
        <dbReference type="EMBL" id="STD59618.1"/>
    </source>
</evidence>